<feature type="compositionally biased region" description="Polar residues" evidence="1">
    <location>
        <begin position="1"/>
        <end position="34"/>
    </location>
</feature>
<feature type="region of interest" description="Disordered" evidence="1">
    <location>
        <begin position="1"/>
        <end position="57"/>
    </location>
</feature>
<sequence>MRETTSHVGANTLSSSPNKHGPCNTGSFGQSTNEPLEGSEVTTEKAPGALTRNNYDDPIEIEDPIHYVTEGLETGTSALDGNSVEEPFYYELEEPLPVSESNRDAMYHVVKELERNINANGAKSGAPSSDSIVDPLYCVLEDPKSPSTRARKRDWLRGKRTAYAEDRLGYAEEAWLRGRGPGYVGRGLATRKRTGDAEEDLATRKRTGYAEEDWLRESRLADAEVDWLRGRGLATRKENWLRGRDWLRGRGLATRKRTGLRGRGLATRKRTGYAEEDWLRGSRPWLRGSRLATRKRTG</sequence>
<organism evidence="2 3">
    <name type="scientific">Desmophyllum pertusum</name>
    <dbReference type="NCBI Taxonomy" id="174260"/>
    <lineage>
        <taxon>Eukaryota</taxon>
        <taxon>Metazoa</taxon>
        <taxon>Cnidaria</taxon>
        <taxon>Anthozoa</taxon>
        <taxon>Hexacorallia</taxon>
        <taxon>Scleractinia</taxon>
        <taxon>Caryophylliina</taxon>
        <taxon>Caryophylliidae</taxon>
        <taxon>Desmophyllum</taxon>
    </lineage>
</organism>
<keyword evidence="3" id="KW-1185">Reference proteome</keyword>
<dbReference type="AlphaFoldDB" id="A0A9W9ZKB7"/>
<accession>A0A9W9ZKB7</accession>
<dbReference type="EMBL" id="MU826190">
    <property type="protein sequence ID" value="KAJ7381594.1"/>
    <property type="molecule type" value="Genomic_DNA"/>
</dbReference>
<reference evidence="2" key="1">
    <citation type="submission" date="2023-01" db="EMBL/GenBank/DDBJ databases">
        <title>Genome assembly of the deep-sea coral Lophelia pertusa.</title>
        <authorList>
            <person name="Herrera S."/>
            <person name="Cordes E."/>
        </authorList>
    </citation>
    <scope>NUCLEOTIDE SEQUENCE</scope>
    <source>
        <strain evidence="2">USNM1676648</strain>
        <tissue evidence="2">Polyp</tissue>
    </source>
</reference>
<evidence type="ECO:0000313" key="2">
    <source>
        <dbReference type="EMBL" id="KAJ7381594.1"/>
    </source>
</evidence>
<comment type="caution">
    <text evidence="2">The sequence shown here is derived from an EMBL/GenBank/DDBJ whole genome shotgun (WGS) entry which is preliminary data.</text>
</comment>
<gene>
    <name evidence="2" type="ORF">OS493_040226</name>
</gene>
<name>A0A9W9ZKB7_9CNID</name>
<protein>
    <submittedName>
        <fullName evidence="2">Uncharacterized protein</fullName>
    </submittedName>
</protein>
<proteinExistence type="predicted"/>
<evidence type="ECO:0000256" key="1">
    <source>
        <dbReference type="SAM" id="MobiDB-lite"/>
    </source>
</evidence>
<dbReference type="Proteomes" id="UP001163046">
    <property type="component" value="Unassembled WGS sequence"/>
</dbReference>
<evidence type="ECO:0000313" key="3">
    <source>
        <dbReference type="Proteomes" id="UP001163046"/>
    </source>
</evidence>